<accession>A0A9X5GUK5</accession>
<reference evidence="3" key="1">
    <citation type="submission" date="2018-09" db="EMBL/GenBank/DDBJ databases">
        <title>Murine metabolic-syndrome-specific gut microbial biobank.</title>
        <authorList>
            <person name="Liu C."/>
        </authorList>
    </citation>
    <scope>NUCLEOTIDE SEQUENCE</scope>
    <source>
        <strain evidence="3">D42-62</strain>
    </source>
</reference>
<dbReference type="InterPro" id="IPR007936">
    <property type="entry name" value="VapE-like_dom"/>
</dbReference>
<sequence>MRKLSIAYGSSCHAKRWVNQQVTFDELCERLSQTVRTPETVEEYPKLPKSERDRAKDKGGFVGGKLKGGRRKRDMVEGRSMLTQDADHAGIGFIDSYEMLCPYASCLYTTHGHTPEAPRVRVVVPLTRDVTPDEYAAISRFFAAEWGIDQFDECSHRPHQLMYWPTTPADGEYVFKRCDGEWLDPDRYLAAHPGWRDCAGLPHSVREGGIVERGRKQQEDPLGKQGVIGAFCRTYGINEAVHVFLKDIYQESELQGRFDYIPADSSAGVVVYDDVFAYSHHATDPACGKLLNAFDLVRIHKFGGLDEKVPEDTEAAKLPSFKAMCDFAVNDENVKMTIAGERMEIAEKEFSGENGNWLKQLEYEKRSTVVKNTLRNLLLILNNDEKLKGIVFNQLSDGMEIKGEVPWEHPSRFWRDADDAQLISYVDLTYGTFSARNYDIAVTKVADDRSYHPIREFLASLPEWDKVPRVDTILVDFLGASDNAYVRAVTRKTLCGAIARVMNPGCKFDTMLVLNGPQGKGKSTLISKLCGEWFNDSLLLNDTKDKTAAEKLQGYWILEIGELAGLKKTEIETLRGFLSRQNDIYRASFGRRATPHPRQCVFIGTTNAENGYLRDTAGNRRFWPVKTPGDAARASWEMTEEEIRQIWAEALVRYKEGEPLHLDNELAGMALKEQQIAMEVDEREGMVRDYLEMPLPERWDKMDIFDRRNYICGSEFGGEREPGVRKRERVCNMEIWCECFGKERGNLKRQDANEISAIMANIEGWKKADNKVRFPIYGIVRGYCRDRDAKAKNGNA</sequence>
<dbReference type="EMBL" id="QZDT01000076">
    <property type="protein sequence ID" value="NBJ95274.1"/>
    <property type="molecule type" value="Genomic_DNA"/>
</dbReference>
<evidence type="ECO:0000313" key="3">
    <source>
        <dbReference type="EMBL" id="NBJ95274.1"/>
    </source>
</evidence>
<evidence type="ECO:0000256" key="1">
    <source>
        <dbReference type="SAM" id="MobiDB-lite"/>
    </source>
</evidence>
<dbReference type="Pfam" id="PF05272">
    <property type="entry name" value="VapE-like_dom"/>
    <property type="match status" value="1"/>
</dbReference>
<dbReference type="RefSeq" id="WP_160562188.1">
    <property type="nucleotide sequence ID" value="NZ_QZDT01000076.1"/>
</dbReference>
<dbReference type="Proteomes" id="UP001154420">
    <property type="component" value="Unassembled WGS sequence"/>
</dbReference>
<dbReference type="AlphaFoldDB" id="A0A9X5GUK5"/>
<comment type="caution">
    <text evidence="3">The sequence shown here is derived from an EMBL/GenBank/DDBJ whole genome shotgun (WGS) entry which is preliminary data.</text>
</comment>
<dbReference type="OrthoDB" id="9763644at2"/>
<feature type="domain" description="Virulence-associated protein E-like" evidence="2">
    <location>
        <begin position="459"/>
        <end position="675"/>
    </location>
</feature>
<dbReference type="PANTHER" id="PTHR34985">
    <property type="entry name" value="SLR0554 PROTEIN"/>
    <property type="match status" value="1"/>
</dbReference>
<name>A0A9X5GUK5_9FIRM</name>
<feature type="compositionally biased region" description="Basic and acidic residues" evidence="1">
    <location>
        <begin position="43"/>
        <end position="59"/>
    </location>
</feature>
<evidence type="ECO:0000259" key="2">
    <source>
        <dbReference type="Pfam" id="PF05272"/>
    </source>
</evidence>
<dbReference type="PANTHER" id="PTHR34985:SF1">
    <property type="entry name" value="SLR0554 PROTEIN"/>
    <property type="match status" value="1"/>
</dbReference>
<proteinExistence type="predicted"/>
<dbReference type="InterPro" id="IPR027417">
    <property type="entry name" value="P-loop_NTPase"/>
</dbReference>
<protein>
    <recommendedName>
        <fullName evidence="2">Virulence-associated protein E-like domain-containing protein</fullName>
    </recommendedName>
</protein>
<feature type="region of interest" description="Disordered" evidence="1">
    <location>
        <begin position="38"/>
        <end position="68"/>
    </location>
</feature>
<evidence type="ECO:0000313" key="4">
    <source>
        <dbReference type="Proteomes" id="UP001154420"/>
    </source>
</evidence>
<organism evidence="3 4">
    <name type="scientific">Parablautia muri</name>
    <dbReference type="NCBI Taxonomy" id="2320879"/>
    <lineage>
        <taxon>Bacteria</taxon>
        <taxon>Bacillati</taxon>
        <taxon>Bacillota</taxon>
        <taxon>Clostridia</taxon>
        <taxon>Lachnospirales</taxon>
        <taxon>Lachnospiraceae</taxon>
        <taxon>Parablautia</taxon>
    </lineage>
</organism>
<gene>
    <name evidence="3" type="ORF">D5281_22740</name>
</gene>
<dbReference type="SUPFAM" id="SSF52540">
    <property type="entry name" value="P-loop containing nucleoside triphosphate hydrolases"/>
    <property type="match status" value="1"/>
</dbReference>
<keyword evidence="4" id="KW-1185">Reference proteome</keyword>